<accession>A0A4R5FTT3</accession>
<protein>
    <submittedName>
        <fullName evidence="2">Uncharacterized protein</fullName>
    </submittedName>
</protein>
<feature type="region of interest" description="Disordered" evidence="1">
    <location>
        <begin position="1"/>
        <end position="55"/>
    </location>
</feature>
<dbReference type="Proteomes" id="UP000295136">
    <property type="component" value="Unassembled WGS sequence"/>
</dbReference>
<dbReference type="EMBL" id="SMLD01000015">
    <property type="protein sequence ID" value="TDE57204.1"/>
    <property type="molecule type" value="Genomic_DNA"/>
</dbReference>
<evidence type="ECO:0000313" key="3">
    <source>
        <dbReference type="Proteomes" id="UP000295136"/>
    </source>
</evidence>
<keyword evidence="3" id="KW-1185">Reference proteome</keyword>
<reference evidence="2 3" key="1">
    <citation type="submission" date="2019-03" db="EMBL/GenBank/DDBJ databases">
        <title>Draft genome sequences of novel Actinobacteria.</title>
        <authorList>
            <person name="Sahin N."/>
            <person name="Ay H."/>
            <person name="Saygin H."/>
        </authorList>
    </citation>
    <scope>NUCLEOTIDE SEQUENCE [LARGE SCALE GENOMIC DNA]</scope>
    <source>
        <strain evidence="2 3">6K102</strain>
    </source>
</reference>
<proteinExistence type="predicted"/>
<evidence type="ECO:0000256" key="1">
    <source>
        <dbReference type="SAM" id="MobiDB-lite"/>
    </source>
</evidence>
<organism evidence="2 3">
    <name type="scientific">Nonomuraea mesophila</name>
    <dbReference type="NCBI Taxonomy" id="2530382"/>
    <lineage>
        <taxon>Bacteria</taxon>
        <taxon>Bacillati</taxon>
        <taxon>Actinomycetota</taxon>
        <taxon>Actinomycetes</taxon>
        <taxon>Streptosporangiales</taxon>
        <taxon>Streptosporangiaceae</taxon>
        <taxon>Nonomuraea</taxon>
    </lineage>
</organism>
<evidence type="ECO:0000313" key="2">
    <source>
        <dbReference type="EMBL" id="TDE57204.1"/>
    </source>
</evidence>
<gene>
    <name evidence="2" type="ORF">E1295_08770</name>
</gene>
<dbReference type="AlphaFoldDB" id="A0A4R5FTT3"/>
<sequence>MRKIPLPPGKDEPVGATTPYERIRPPRMPRGAYAANHHPHELSGEPPGLVINPDDAVGMRLHPDVSRLTGCCGISAINGPNLVCDTCGAELAVHQADCYGENQMTLLAEAVILSYSHG</sequence>
<comment type="caution">
    <text evidence="2">The sequence shown here is derived from an EMBL/GenBank/DDBJ whole genome shotgun (WGS) entry which is preliminary data.</text>
</comment>
<dbReference type="RefSeq" id="WP_132629396.1">
    <property type="nucleotide sequence ID" value="NZ_SMLD01000015.1"/>
</dbReference>
<name>A0A4R5FTT3_9ACTN</name>